<accession>A0AAV0T3P2</accession>
<keyword evidence="3" id="KW-1185">Reference proteome</keyword>
<sequence length="175" mass="19337">MSGDEVASTMDADDIDDTGSVQSDFNLETFLGEVINTPKLQPSAPLWTKASSNRQVLYGRSGAELVEAKSVKYDFNVTAGTAKATGLVKPNYYSPLWFEDADPAVAQWQYDLEVRSEKDDETCMECAQIAAATPAYVSMVTPFTMVYEVESMTRLELFKCVDSFLENLSSRPPLD</sequence>
<dbReference type="EMBL" id="CANTFM010000147">
    <property type="protein sequence ID" value="CAI5713315.1"/>
    <property type="molecule type" value="Genomic_DNA"/>
</dbReference>
<evidence type="ECO:0000313" key="2">
    <source>
        <dbReference type="EMBL" id="CAI5713315.1"/>
    </source>
</evidence>
<proteinExistence type="predicted"/>
<dbReference type="AlphaFoldDB" id="A0AAV0T3P2"/>
<protein>
    <submittedName>
        <fullName evidence="2">Uncharacterized protein</fullName>
    </submittedName>
</protein>
<evidence type="ECO:0000256" key="1">
    <source>
        <dbReference type="SAM" id="MobiDB-lite"/>
    </source>
</evidence>
<feature type="region of interest" description="Disordered" evidence="1">
    <location>
        <begin position="1"/>
        <end position="20"/>
    </location>
</feature>
<gene>
    <name evidence="2" type="ORF">PDE001_LOCUS942</name>
</gene>
<dbReference type="Proteomes" id="UP001162029">
    <property type="component" value="Unassembled WGS sequence"/>
</dbReference>
<comment type="caution">
    <text evidence="2">The sequence shown here is derived from an EMBL/GenBank/DDBJ whole genome shotgun (WGS) entry which is preliminary data.</text>
</comment>
<evidence type="ECO:0000313" key="3">
    <source>
        <dbReference type="Proteomes" id="UP001162029"/>
    </source>
</evidence>
<reference evidence="2" key="1">
    <citation type="submission" date="2022-12" db="EMBL/GenBank/DDBJ databases">
        <authorList>
            <person name="Webb A."/>
        </authorList>
    </citation>
    <scope>NUCLEOTIDE SEQUENCE</scope>
    <source>
        <strain evidence="2">Pd1</strain>
    </source>
</reference>
<organism evidence="2 3">
    <name type="scientific">Peronospora destructor</name>
    <dbReference type="NCBI Taxonomy" id="86335"/>
    <lineage>
        <taxon>Eukaryota</taxon>
        <taxon>Sar</taxon>
        <taxon>Stramenopiles</taxon>
        <taxon>Oomycota</taxon>
        <taxon>Peronosporomycetes</taxon>
        <taxon>Peronosporales</taxon>
        <taxon>Peronosporaceae</taxon>
        <taxon>Peronospora</taxon>
    </lineage>
</organism>
<name>A0AAV0T3P2_9STRA</name>